<organism evidence="1 2">
    <name type="scientific">Sphingomonas glacialis</name>
    <dbReference type="NCBI Taxonomy" id="658225"/>
    <lineage>
        <taxon>Bacteria</taxon>
        <taxon>Pseudomonadati</taxon>
        <taxon>Pseudomonadota</taxon>
        <taxon>Alphaproteobacteria</taxon>
        <taxon>Sphingomonadales</taxon>
        <taxon>Sphingomonadaceae</taxon>
        <taxon>Sphingomonas</taxon>
    </lineage>
</organism>
<name>A0A502FZI1_9SPHN</name>
<evidence type="ECO:0000313" key="1">
    <source>
        <dbReference type="EMBL" id="TPG55057.1"/>
    </source>
</evidence>
<comment type="caution">
    <text evidence="1">The sequence shown here is derived from an EMBL/GenBank/DDBJ whole genome shotgun (WGS) entry which is preliminary data.</text>
</comment>
<reference evidence="1 2" key="1">
    <citation type="journal article" date="2019" name="Environ. Microbiol.">
        <title>Species interactions and distinct microbial communities in high Arctic permafrost affected cryosols are associated with the CH4 and CO2 gas fluxes.</title>
        <authorList>
            <person name="Altshuler I."/>
            <person name="Hamel J."/>
            <person name="Turney S."/>
            <person name="Magnuson E."/>
            <person name="Levesque R."/>
            <person name="Greer C."/>
            <person name="Whyte L.G."/>
        </authorList>
    </citation>
    <scope>NUCLEOTIDE SEQUENCE [LARGE SCALE GENOMIC DNA]</scope>
    <source>
        <strain evidence="1 2">E6.1</strain>
    </source>
</reference>
<dbReference type="AlphaFoldDB" id="A0A502FZI1"/>
<dbReference type="EMBL" id="RCZC01000002">
    <property type="protein sequence ID" value="TPG55057.1"/>
    <property type="molecule type" value="Genomic_DNA"/>
</dbReference>
<gene>
    <name evidence="1" type="ORF">EAH76_10820</name>
</gene>
<dbReference type="Proteomes" id="UP000319931">
    <property type="component" value="Unassembled WGS sequence"/>
</dbReference>
<protein>
    <recommendedName>
        <fullName evidence="3">Sigma-70 family RNA polymerase sigma factor</fullName>
    </recommendedName>
</protein>
<sequence>MGEAVSLGDDAALAAEVERARGAFDPFDPARDAEDDFRSRVWAAINALPTEQNRILTMMREEMPVGTGAAGEISMSGVLNRTPRTILNYKLKAIAAVRRAVLGDEL</sequence>
<keyword evidence="2" id="KW-1185">Reference proteome</keyword>
<evidence type="ECO:0000313" key="2">
    <source>
        <dbReference type="Proteomes" id="UP000319931"/>
    </source>
</evidence>
<accession>A0A502FZI1</accession>
<evidence type="ECO:0008006" key="3">
    <source>
        <dbReference type="Google" id="ProtNLM"/>
    </source>
</evidence>
<proteinExistence type="predicted"/>